<proteinExistence type="predicted"/>
<evidence type="ECO:0000313" key="2">
    <source>
        <dbReference type="EMBL" id="CAF0825178.1"/>
    </source>
</evidence>
<comment type="caution">
    <text evidence="2">The sequence shown here is derived from an EMBL/GenBank/DDBJ whole genome shotgun (WGS) entry which is preliminary data.</text>
</comment>
<protein>
    <recommendedName>
        <fullName evidence="4">CRC domain-containing protein</fullName>
    </recommendedName>
</protein>
<evidence type="ECO:0008006" key="4">
    <source>
        <dbReference type="Google" id="ProtNLM"/>
    </source>
</evidence>
<keyword evidence="3" id="KW-1185">Reference proteome</keyword>
<gene>
    <name evidence="2" type="ORF">OXX778_LOCUS7680</name>
</gene>
<dbReference type="Proteomes" id="UP000663879">
    <property type="component" value="Unassembled WGS sequence"/>
</dbReference>
<sequence>MSVRCGPTSQCKTKRCICKQNNQFCKNDCKTCKCNSDICSNKILSDEEEENESDEEEKIFNFKKSSNKFNIDSYSDEDNNSKNPEQSKTSRSAKISLETASDITKRIRKANLSRIKDDVFEYRDNKDLYTSALKNKIEDPEVDHIIECQMIGHAAAPVFGNSSYEPFINSLKGAVNLETLENYNVTEKRVNASKGACIKNYLTDDLNRGFPLRSVLKIDSPFGKYMNTIFETMYTTYPIVIEYLKSDECRRDDGHVTSSNHFSKIADKLSDMIAEMDLNVENSERRLRTRNY</sequence>
<name>A0A813U878_9BILA</name>
<evidence type="ECO:0000256" key="1">
    <source>
        <dbReference type="SAM" id="MobiDB-lite"/>
    </source>
</evidence>
<accession>A0A813U878</accession>
<dbReference type="AlphaFoldDB" id="A0A813U878"/>
<dbReference type="EMBL" id="CAJNOC010000997">
    <property type="protein sequence ID" value="CAF0825178.1"/>
    <property type="molecule type" value="Genomic_DNA"/>
</dbReference>
<reference evidence="2" key="1">
    <citation type="submission" date="2021-02" db="EMBL/GenBank/DDBJ databases">
        <authorList>
            <person name="Nowell W R."/>
        </authorList>
    </citation>
    <scope>NUCLEOTIDE SEQUENCE</scope>
    <source>
        <strain evidence="2">Ploen Becks lab</strain>
    </source>
</reference>
<feature type="compositionally biased region" description="Polar residues" evidence="1">
    <location>
        <begin position="81"/>
        <end position="94"/>
    </location>
</feature>
<feature type="region of interest" description="Disordered" evidence="1">
    <location>
        <begin position="71"/>
        <end position="94"/>
    </location>
</feature>
<organism evidence="2 3">
    <name type="scientific">Brachionus calyciflorus</name>
    <dbReference type="NCBI Taxonomy" id="104777"/>
    <lineage>
        <taxon>Eukaryota</taxon>
        <taxon>Metazoa</taxon>
        <taxon>Spiralia</taxon>
        <taxon>Gnathifera</taxon>
        <taxon>Rotifera</taxon>
        <taxon>Eurotatoria</taxon>
        <taxon>Monogononta</taxon>
        <taxon>Pseudotrocha</taxon>
        <taxon>Ploima</taxon>
        <taxon>Brachionidae</taxon>
        <taxon>Brachionus</taxon>
    </lineage>
</organism>
<evidence type="ECO:0000313" key="3">
    <source>
        <dbReference type="Proteomes" id="UP000663879"/>
    </source>
</evidence>